<organism evidence="1">
    <name type="scientific">Octopus bimaculoides</name>
    <name type="common">California two-spotted octopus</name>
    <dbReference type="NCBI Taxonomy" id="37653"/>
    <lineage>
        <taxon>Eukaryota</taxon>
        <taxon>Metazoa</taxon>
        <taxon>Spiralia</taxon>
        <taxon>Lophotrochozoa</taxon>
        <taxon>Mollusca</taxon>
        <taxon>Cephalopoda</taxon>
        <taxon>Coleoidea</taxon>
        <taxon>Octopodiformes</taxon>
        <taxon>Octopoda</taxon>
        <taxon>Incirrata</taxon>
        <taxon>Octopodidae</taxon>
        <taxon>Octopus</taxon>
    </lineage>
</organism>
<dbReference type="AlphaFoldDB" id="A0A0L8GAY0"/>
<gene>
    <name evidence="1" type="ORF">OCBIM_22037504mg</name>
</gene>
<name>A0A0L8GAY0_OCTBM</name>
<reference evidence="1" key="1">
    <citation type="submission" date="2015-07" db="EMBL/GenBank/DDBJ databases">
        <title>MeaNS - Measles Nucleotide Surveillance Program.</title>
        <authorList>
            <person name="Tran T."/>
            <person name="Druce J."/>
        </authorList>
    </citation>
    <scope>NUCLEOTIDE SEQUENCE</scope>
    <source>
        <strain evidence="1">UCB-OBI-ISO-001</strain>
        <tissue evidence="1">Gonad</tissue>
    </source>
</reference>
<dbReference type="EMBL" id="KQ423053">
    <property type="protein sequence ID" value="KOF73690.1"/>
    <property type="molecule type" value="Genomic_DNA"/>
</dbReference>
<protein>
    <submittedName>
        <fullName evidence="1">Uncharacterized protein</fullName>
    </submittedName>
</protein>
<accession>A0A0L8GAY0</accession>
<evidence type="ECO:0000313" key="1">
    <source>
        <dbReference type="EMBL" id="KOF73690.1"/>
    </source>
</evidence>
<sequence length="60" mass="6638">MSTSIEAPTDSCKREFSSSEAYRHTYIHGSECVSPPRHIVKRKHNTTPPGVETLVNLAPS</sequence>
<proteinExistence type="predicted"/>